<keyword evidence="3" id="KW-1185">Reference proteome</keyword>
<evidence type="ECO:0000313" key="2">
    <source>
        <dbReference type="EMBL" id="MFF3227448.1"/>
    </source>
</evidence>
<proteinExistence type="predicted"/>
<sequence length="281" mass="29083">MSANAARSADISGRSVALLVTLAVGLVAAFVAAPGKLAANDASESFGDESSLRAALRVAFVEYWSSGDRDFPPALSDVVDYWFRYHVVKALIAAILLIVLVALAVLLWRAFLRGTRNSPALASAGGLVTLLALASSVLVMANIQGSVAPFSALLPMLTTGAPDGPLADTLDQIRLQLADSLSAGGRTPPALDVMISDFALYHVAMAVIAAVTALILIAISIASWTAFARTNPSDSRSRRVWGSLGALFTVVSLAALVIAVVNTSTAADSAPALLAFFEGSW</sequence>
<comment type="caution">
    <text evidence="2">The sequence shown here is derived from an EMBL/GenBank/DDBJ whole genome shotgun (WGS) entry which is preliminary data.</text>
</comment>
<accession>A0ABW6R3R7</accession>
<evidence type="ECO:0008006" key="4">
    <source>
        <dbReference type="Google" id="ProtNLM"/>
    </source>
</evidence>
<feature type="transmembrane region" description="Helical" evidence="1">
    <location>
        <begin position="87"/>
        <end position="108"/>
    </location>
</feature>
<evidence type="ECO:0000313" key="3">
    <source>
        <dbReference type="Proteomes" id="UP001601948"/>
    </source>
</evidence>
<organism evidence="2 3">
    <name type="scientific">Nocardia suismassiliense</name>
    <dbReference type="NCBI Taxonomy" id="2077092"/>
    <lineage>
        <taxon>Bacteria</taxon>
        <taxon>Bacillati</taxon>
        <taxon>Actinomycetota</taxon>
        <taxon>Actinomycetes</taxon>
        <taxon>Mycobacteriales</taxon>
        <taxon>Nocardiaceae</taxon>
        <taxon>Nocardia</taxon>
    </lineage>
</organism>
<dbReference type="Proteomes" id="UP001601948">
    <property type="component" value="Unassembled WGS sequence"/>
</dbReference>
<keyword evidence="1" id="KW-0812">Transmembrane</keyword>
<keyword evidence="1" id="KW-0472">Membrane</keyword>
<protein>
    <recommendedName>
        <fullName evidence="4">Tat (Twin-arginine translocation) pathway signal sequence</fullName>
    </recommendedName>
</protein>
<dbReference type="RefSeq" id="WP_387723513.1">
    <property type="nucleotide sequence ID" value="NZ_JBIAPI010000010.1"/>
</dbReference>
<feature type="transmembrane region" description="Helical" evidence="1">
    <location>
        <begin position="120"/>
        <end position="143"/>
    </location>
</feature>
<feature type="transmembrane region" description="Helical" evidence="1">
    <location>
        <begin position="240"/>
        <end position="261"/>
    </location>
</feature>
<feature type="transmembrane region" description="Helical" evidence="1">
    <location>
        <begin position="199"/>
        <end position="228"/>
    </location>
</feature>
<reference evidence="2 3" key="1">
    <citation type="submission" date="2024-10" db="EMBL/GenBank/DDBJ databases">
        <title>The Natural Products Discovery Center: Release of the First 8490 Sequenced Strains for Exploring Actinobacteria Biosynthetic Diversity.</title>
        <authorList>
            <person name="Kalkreuter E."/>
            <person name="Kautsar S.A."/>
            <person name="Yang D."/>
            <person name="Bader C.D."/>
            <person name="Teijaro C.N."/>
            <person name="Fluegel L."/>
            <person name="Davis C.M."/>
            <person name="Simpson J.R."/>
            <person name="Lauterbach L."/>
            <person name="Steele A.D."/>
            <person name="Gui C."/>
            <person name="Meng S."/>
            <person name="Li G."/>
            <person name="Viehrig K."/>
            <person name="Ye F."/>
            <person name="Su P."/>
            <person name="Kiefer A.F."/>
            <person name="Nichols A."/>
            <person name="Cepeda A.J."/>
            <person name="Yan W."/>
            <person name="Fan B."/>
            <person name="Jiang Y."/>
            <person name="Adhikari A."/>
            <person name="Zheng C.-J."/>
            <person name="Schuster L."/>
            <person name="Cowan T.M."/>
            <person name="Smanski M.J."/>
            <person name="Chevrette M.G."/>
            <person name="De Carvalho L.P.S."/>
            <person name="Shen B."/>
        </authorList>
    </citation>
    <scope>NUCLEOTIDE SEQUENCE [LARGE SCALE GENOMIC DNA]</scope>
    <source>
        <strain evidence="2 3">NPDC003040</strain>
    </source>
</reference>
<evidence type="ECO:0000256" key="1">
    <source>
        <dbReference type="SAM" id="Phobius"/>
    </source>
</evidence>
<keyword evidence="1" id="KW-1133">Transmembrane helix</keyword>
<dbReference type="EMBL" id="JBIAPI010000010">
    <property type="protein sequence ID" value="MFF3227448.1"/>
    <property type="molecule type" value="Genomic_DNA"/>
</dbReference>
<gene>
    <name evidence="2" type="ORF">ACFYV7_31940</name>
</gene>
<name>A0ABW6R3R7_9NOCA</name>